<feature type="compositionally biased region" description="Polar residues" evidence="1">
    <location>
        <begin position="44"/>
        <end position="61"/>
    </location>
</feature>
<name>A0A0F4YTB8_RASE3</name>
<feature type="region of interest" description="Disordered" evidence="1">
    <location>
        <begin position="44"/>
        <end position="81"/>
    </location>
</feature>
<dbReference type="STRING" id="1408163.A0A0F4YTB8"/>
<gene>
    <name evidence="2" type="ORF">T310_5106</name>
</gene>
<dbReference type="OrthoDB" id="5288318at2759"/>
<evidence type="ECO:0000313" key="3">
    <source>
        <dbReference type="Proteomes" id="UP000053958"/>
    </source>
</evidence>
<organism evidence="2 3">
    <name type="scientific">Rasamsonia emersonii (strain ATCC 16479 / CBS 393.64 / IMI 116815)</name>
    <dbReference type="NCBI Taxonomy" id="1408163"/>
    <lineage>
        <taxon>Eukaryota</taxon>
        <taxon>Fungi</taxon>
        <taxon>Dikarya</taxon>
        <taxon>Ascomycota</taxon>
        <taxon>Pezizomycotina</taxon>
        <taxon>Eurotiomycetes</taxon>
        <taxon>Eurotiomycetidae</taxon>
        <taxon>Eurotiales</taxon>
        <taxon>Trichocomaceae</taxon>
        <taxon>Rasamsonia</taxon>
    </lineage>
</organism>
<dbReference type="Proteomes" id="UP000053958">
    <property type="component" value="Unassembled WGS sequence"/>
</dbReference>
<comment type="caution">
    <text evidence="2">The sequence shown here is derived from an EMBL/GenBank/DDBJ whole genome shotgun (WGS) entry which is preliminary data.</text>
</comment>
<sequence length="445" mass="49195">MVVFVDYDDQGSYDDAHHHRPGDAGAVLHPRVLPDKSPFLSSVTLSSAHPDQFPPQGTQAGARQGDDVDATASSSEKRDRPNDNAFAAALSCYPVVKEIAKSVDLNTLDALSRTCRQFRANLLPFRHQLIKLTLRCENERIETLSDLLSEGAAIPESLKHVIRLINQGAPEARRLTSGRVGKCARDMVAECRRCSRVNCTIKPPSNAMLKNRLRRLCTTCRSAPLVYHLYPKAQIEKAPPNDPPSFTESAFARTPCNCEDAVWLCQTCGQSLRNNDTTYRRVWSWRARYSTYRGGGLGTGVGEGSQGVKCGRGEDCLAAQEIELEVVCEADESAVGSSNHSHVNGHGHHVNGYHNRGLGDSTQAGRLDNHEEEPGYFRQEIVGIGGVVKKKAKKRVMVGACVDEHEDEHKSGNYLLSEESGQHRSWCSWCWRVVPSKEDLQQLSH</sequence>
<evidence type="ECO:0000313" key="2">
    <source>
        <dbReference type="EMBL" id="KKA20868.1"/>
    </source>
</evidence>
<dbReference type="GeneID" id="25317451"/>
<dbReference type="RefSeq" id="XP_013327480.1">
    <property type="nucleotide sequence ID" value="XM_013472026.1"/>
</dbReference>
<evidence type="ECO:0000256" key="1">
    <source>
        <dbReference type="SAM" id="MobiDB-lite"/>
    </source>
</evidence>
<keyword evidence="3" id="KW-1185">Reference proteome</keyword>
<dbReference type="EMBL" id="LASV01000223">
    <property type="protein sequence ID" value="KKA20868.1"/>
    <property type="molecule type" value="Genomic_DNA"/>
</dbReference>
<accession>A0A0F4YTB8</accession>
<dbReference type="AlphaFoldDB" id="A0A0F4YTB8"/>
<protein>
    <submittedName>
        <fullName evidence="2">Uncharacterized protein</fullName>
    </submittedName>
</protein>
<reference evidence="2 3" key="1">
    <citation type="submission" date="2015-04" db="EMBL/GenBank/DDBJ databases">
        <authorList>
            <person name="Heijne W.H."/>
            <person name="Fedorova N.D."/>
            <person name="Nierman W.C."/>
            <person name="Vollebregt A.W."/>
            <person name="Zhao Z."/>
            <person name="Wu L."/>
            <person name="Kumar M."/>
            <person name="Stam H."/>
            <person name="van den Berg M.A."/>
            <person name="Pel H.J."/>
        </authorList>
    </citation>
    <scope>NUCLEOTIDE SEQUENCE [LARGE SCALE GENOMIC DNA]</scope>
    <source>
        <strain evidence="2 3">CBS 393.64</strain>
    </source>
</reference>
<proteinExistence type="predicted"/>